<gene>
    <name evidence="2" type="ORF">O181_067084</name>
</gene>
<sequence length="134" mass="14891">MASIDGKEKYDAFKNKIEEKNSSPRKQVPKPAAVPMLKSNYKLKKMAKAKNQPQLHTARPTDSQRLNGCHGKCISDGHSNEEITEKGGSQIKRSEVMSDILDGIPNFYIAINDMKTHISDKGSTIFTNLKNTSV</sequence>
<feature type="compositionally biased region" description="Polar residues" evidence="1">
    <location>
        <begin position="51"/>
        <end position="66"/>
    </location>
</feature>
<feature type="region of interest" description="Disordered" evidence="1">
    <location>
        <begin position="49"/>
        <end position="68"/>
    </location>
</feature>
<evidence type="ECO:0000256" key="1">
    <source>
        <dbReference type="SAM" id="MobiDB-lite"/>
    </source>
</evidence>
<name>A0A9Q3EU79_9BASI</name>
<protein>
    <submittedName>
        <fullName evidence="2">Uncharacterized protein</fullName>
    </submittedName>
</protein>
<dbReference type="AlphaFoldDB" id="A0A9Q3EU79"/>
<proteinExistence type="predicted"/>
<feature type="region of interest" description="Disordered" evidence="1">
    <location>
        <begin position="1"/>
        <end position="31"/>
    </location>
</feature>
<dbReference type="Proteomes" id="UP000765509">
    <property type="component" value="Unassembled WGS sequence"/>
</dbReference>
<keyword evidence="3" id="KW-1185">Reference proteome</keyword>
<organism evidence="2 3">
    <name type="scientific">Austropuccinia psidii MF-1</name>
    <dbReference type="NCBI Taxonomy" id="1389203"/>
    <lineage>
        <taxon>Eukaryota</taxon>
        <taxon>Fungi</taxon>
        <taxon>Dikarya</taxon>
        <taxon>Basidiomycota</taxon>
        <taxon>Pucciniomycotina</taxon>
        <taxon>Pucciniomycetes</taxon>
        <taxon>Pucciniales</taxon>
        <taxon>Sphaerophragmiaceae</taxon>
        <taxon>Austropuccinia</taxon>
    </lineage>
</organism>
<feature type="compositionally biased region" description="Basic and acidic residues" evidence="1">
    <location>
        <begin position="1"/>
        <end position="22"/>
    </location>
</feature>
<evidence type="ECO:0000313" key="2">
    <source>
        <dbReference type="EMBL" id="MBW0527369.1"/>
    </source>
</evidence>
<dbReference type="EMBL" id="AVOT02033467">
    <property type="protein sequence ID" value="MBW0527369.1"/>
    <property type="molecule type" value="Genomic_DNA"/>
</dbReference>
<accession>A0A9Q3EU79</accession>
<reference evidence="2" key="1">
    <citation type="submission" date="2021-03" db="EMBL/GenBank/DDBJ databases">
        <title>Draft genome sequence of rust myrtle Austropuccinia psidii MF-1, a brazilian biotype.</title>
        <authorList>
            <person name="Quecine M.C."/>
            <person name="Pachon D.M.R."/>
            <person name="Bonatelli M.L."/>
            <person name="Correr F.H."/>
            <person name="Franceschini L.M."/>
            <person name="Leite T.F."/>
            <person name="Margarido G.R.A."/>
            <person name="Almeida C.A."/>
            <person name="Ferrarezi J.A."/>
            <person name="Labate C.A."/>
        </authorList>
    </citation>
    <scope>NUCLEOTIDE SEQUENCE</scope>
    <source>
        <strain evidence="2">MF-1</strain>
    </source>
</reference>
<evidence type="ECO:0000313" key="3">
    <source>
        <dbReference type="Proteomes" id="UP000765509"/>
    </source>
</evidence>
<comment type="caution">
    <text evidence="2">The sequence shown here is derived from an EMBL/GenBank/DDBJ whole genome shotgun (WGS) entry which is preliminary data.</text>
</comment>